<evidence type="ECO:0000313" key="3">
    <source>
        <dbReference type="Proteomes" id="UP000177349"/>
    </source>
</evidence>
<organism evidence="2 3">
    <name type="scientific">Candidatus Komeilibacteria bacterium RIFCSPLOWO2_01_FULL_53_11</name>
    <dbReference type="NCBI Taxonomy" id="1798552"/>
    <lineage>
        <taxon>Bacteria</taxon>
        <taxon>Candidatus Komeiliibacteriota</taxon>
    </lineage>
</organism>
<dbReference type="CDD" id="cd07715">
    <property type="entry name" value="TaR3-like_MBL-fold"/>
    <property type="match status" value="1"/>
</dbReference>
<comment type="caution">
    <text evidence="2">The sequence shown here is derived from an EMBL/GenBank/DDBJ whole genome shotgun (WGS) entry which is preliminary data.</text>
</comment>
<dbReference type="EMBL" id="MHKN01000001">
    <property type="protein sequence ID" value="OGY93092.1"/>
    <property type="molecule type" value="Genomic_DNA"/>
</dbReference>
<sequence length="344" mass="38594">MGKERRMKIKFWGVRGSVATPLTSDDVERKIFQALEAYKATGLTQGLDPLEWLEREKSVMRNAPAPFTFGGNTSCVEVKLGGKRIVLDMGTGLRPLGNSLFKEMFEKGGLDITFLLSHVHWDHIQGLPFFGPLYINKERGINNSWMFYGGTNWQRTAEVCMAGQMDPPTFPVSWKEIEQITYQMNAESVYDLRHFQVGAVDILAGKLNHPQETYGYRITGVDADGKSKIIAYTTDNEPYDPDDPDPRLLELAENADVWITDCQYSEHTYSGKGNGVSRRGWGHSYPRAIAHTAIQAKAKNVVLFHHDPGSSDAHISTIWVETQELIKRLGGSSRVIAAWEGLEL</sequence>
<dbReference type="InterPro" id="IPR001279">
    <property type="entry name" value="Metallo-B-lactamas"/>
</dbReference>
<dbReference type="PANTHER" id="PTHR42663">
    <property type="entry name" value="HYDROLASE C777.06C-RELATED-RELATED"/>
    <property type="match status" value="1"/>
</dbReference>
<dbReference type="InterPro" id="IPR036866">
    <property type="entry name" value="RibonucZ/Hydroxyglut_hydro"/>
</dbReference>
<evidence type="ECO:0000259" key="1">
    <source>
        <dbReference type="Pfam" id="PF12706"/>
    </source>
</evidence>
<protein>
    <recommendedName>
        <fullName evidence="1">Metallo-beta-lactamase domain-containing protein</fullName>
    </recommendedName>
</protein>
<dbReference type="Proteomes" id="UP000177349">
    <property type="component" value="Unassembled WGS sequence"/>
</dbReference>
<evidence type="ECO:0000313" key="2">
    <source>
        <dbReference type="EMBL" id="OGY93092.1"/>
    </source>
</evidence>
<gene>
    <name evidence="2" type="ORF">A3B31_02750</name>
</gene>
<dbReference type="Gene3D" id="3.60.15.10">
    <property type="entry name" value="Ribonuclease Z/Hydroxyacylglutathione hydrolase-like"/>
    <property type="match status" value="1"/>
</dbReference>
<dbReference type="Pfam" id="PF12706">
    <property type="entry name" value="Lactamase_B_2"/>
    <property type="match status" value="1"/>
</dbReference>
<dbReference type="PANTHER" id="PTHR42663:SF4">
    <property type="entry name" value="SLL1036 PROTEIN"/>
    <property type="match status" value="1"/>
</dbReference>
<reference evidence="2 3" key="1">
    <citation type="journal article" date="2016" name="Nat. Commun.">
        <title>Thousands of microbial genomes shed light on interconnected biogeochemical processes in an aquifer system.</title>
        <authorList>
            <person name="Anantharaman K."/>
            <person name="Brown C.T."/>
            <person name="Hug L.A."/>
            <person name="Sharon I."/>
            <person name="Castelle C.J."/>
            <person name="Probst A.J."/>
            <person name="Thomas B.C."/>
            <person name="Singh A."/>
            <person name="Wilkins M.J."/>
            <person name="Karaoz U."/>
            <person name="Brodie E.L."/>
            <person name="Williams K.H."/>
            <person name="Hubbard S.S."/>
            <person name="Banfield J.F."/>
        </authorList>
    </citation>
    <scope>NUCLEOTIDE SEQUENCE [LARGE SCALE GENOMIC DNA]</scope>
</reference>
<name>A0A1G2BVE5_9BACT</name>
<proteinExistence type="predicted"/>
<dbReference type="AlphaFoldDB" id="A0A1G2BVE5"/>
<feature type="domain" description="Metallo-beta-lactamase" evidence="1">
    <location>
        <begin position="115"/>
        <end position="306"/>
    </location>
</feature>
<dbReference type="SUPFAM" id="SSF56281">
    <property type="entry name" value="Metallo-hydrolase/oxidoreductase"/>
    <property type="match status" value="1"/>
</dbReference>
<accession>A0A1G2BVE5</accession>